<feature type="binding site" evidence="4">
    <location>
        <position position="330"/>
    </location>
    <ligand>
        <name>S-adenosyl-L-methionine</name>
        <dbReference type="ChEBI" id="CHEBI:59789"/>
    </ligand>
</feature>
<dbReference type="RefSeq" id="WP_073708723.1">
    <property type="nucleotide sequence ID" value="NZ_MQSV01000001.1"/>
</dbReference>
<dbReference type="CDD" id="cd02440">
    <property type="entry name" value="AdoMet_MTases"/>
    <property type="match status" value="1"/>
</dbReference>
<dbReference type="InterPro" id="IPR010280">
    <property type="entry name" value="U5_MeTrfase_fam"/>
</dbReference>
<dbReference type="InterPro" id="IPR029063">
    <property type="entry name" value="SAM-dependent_MTases_sf"/>
</dbReference>
<feature type="active site" description="Nucleophile" evidence="4">
    <location>
        <position position="357"/>
    </location>
</feature>
<feature type="binding site" evidence="4">
    <location>
        <position position="236"/>
    </location>
    <ligand>
        <name>S-adenosyl-L-methionine</name>
        <dbReference type="ChEBI" id="CHEBI:59789"/>
    </ligand>
</feature>
<dbReference type="PANTHER" id="PTHR11061">
    <property type="entry name" value="RNA M5U METHYLTRANSFERASE"/>
    <property type="match status" value="1"/>
</dbReference>
<feature type="active site" evidence="5">
    <location>
        <position position="357"/>
    </location>
</feature>
<feature type="binding site" evidence="4">
    <location>
        <position position="288"/>
    </location>
    <ligand>
        <name>S-adenosyl-L-methionine</name>
        <dbReference type="ChEBI" id="CHEBI:59789"/>
    </ligand>
</feature>
<protein>
    <recommendedName>
        <fullName evidence="8">23S rRNA (Uracil(747)-C(5))-methyltransferase</fullName>
    </recommendedName>
</protein>
<evidence type="ECO:0000313" key="6">
    <source>
        <dbReference type="EMBL" id="OKL49839.1"/>
    </source>
</evidence>
<dbReference type="GO" id="GO:0070041">
    <property type="term" value="F:rRNA (uridine-C5-)-methyltransferase activity"/>
    <property type="evidence" value="ECO:0007669"/>
    <property type="project" value="TreeGrafter"/>
</dbReference>
<evidence type="ECO:0000256" key="3">
    <source>
        <dbReference type="ARBA" id="ARBA00022691"/>
    </source>
</evidence>
<dbReference type="InterPro" id="IPR030390">
    <property type="entry name" value="MeTrfase_TrmA_AS"/>
</dbReference>
<dbReference type="PROSITE" id="PS51687">
    <property type="entry name" value="SAM_MT_RNA_M5U"/>
    <property type="match status" value="1"/>
</dbReference>
<feature type="binding site" evidence="4">
    <location>
        <position position="267"/>
    </location>
    <ligand>
        <name>S-adenosyl-L-methionine</name>
        <dbReference type="ChEBI" id="CHEBI:59789"/>
    </ligand>
</feature>
<dbReference type="EMBL" id="MQSV01000001">
    <property type="protein sequence ID" value="OKL49839.1"/>
    <property type="molecule type" value="Genomic_DNA"/>
</dbReference>
<organism evidence="6 7">
    <name type="scientific">Boudabousia liubingyangii</name>
    <dbReference type="NCBI Taxonomy" id="1921764"/>
    <lineage>
        <taxon>Bacteria</taxon>
        <taxon>Bacillati</taxon>
        <taxon>Actinomycetota</taxon>
        <taxon>Actinomycetes</taxon>
        <taxon>Actinomycetales</taxon>
        <taxon>Actinomycetaceae</taxon>
        <taxon>Boudabousia</taxon>
    </lineage>
</organism>
<keyword evidence="7" id="KW-1185">Reference proteome</keyword>
<evidence type="ECO:0000256" key="5">
    <source>
        <dbReference type="PROSITE-ProRule" id="PRU10015"/>
    </source>
</evidence>
<comment type="similarity">
    <text evidence="4">Belongs to the class I-like SAM-binding methyltransferase superfamily. RNA M5U methyltransferase family.</text>
</comment>
<reference evidence="6 7" key="1">
    <citation type="submission" date="2016-11" db="EMBL/GenBank/DDBJ databases">
        <title>Actinomyces gypaetusis sp. nov. isolated from the vulture Gypaetus barbatus in Qinghai Tibet Plateau China.</title>
        <authorList>
            <person name="Meng X."/>
        </authorList>
    </citation>
    <scope>NUCLEOTIDE SEQUENCE [LARGE SCALE GENOMIC DNA]</scope>
    <source>
        <strain evidence="6 7">VUL4_2</strain>
    </source>
</reference>
<evidence type="ECO:0000256" key="4">
    <source>
        <dbReference type="PROSITE-ProRule" id="PRU01024"/>
    </source>
</evidence>
<dbReference type="PANTHER" id="PTHR11061:SF30">
    <property type="entry name" value="TRNA (URACIL(54)-C(5))-METHYLTRANSFERASE"/>
    <property type="match status" value="1"/>
</dbReference>
<dbReference type="Proteomes" id="UP000186785">
    <property type="component" value="Unassembled WGS sequence"/>
</dbReference>
<dbReference type="SUPFAM" id="SSF53335">
    <property type="entry name" value="S-adenosyl-L-methionine-dependent methyltransferases"/>
    <property type="match status" value="1"/>
</dbReference>
<dbReference type="STRING" id="1921764.BSR28_08525"/>
<evidence type="ECO:0000256" key="2">
    <source>
        <dbReference type="ARBA" id="ARBA00022679"/>
    </source>
</evidence>
<dbReference type="PROSITE" id="PS01230">
    <property type="entry name" value="TRMA_1"/>
    <property type="match status" value="1"/>
</dbReference>
<dbReference type="GO" id="GO:0070475">
    <property type="term" value="P:rRNA base methylation"/>
    <property type="evidence" value="ECO:0007669"/>
    <property type="project" value="TreeGrafter"/>
</dbReference>
<dbReference type="Gene3D" id="3.40.50.150">
    <property type="entry name" value="Vaccinia Virus protein VP39"/>
    <property type="match status" value="1"/>
</dbReference>
<evidence type="ECO:0000313" key="7">
    <source>
        <dbReference type="Proteomes" id="UP000186785"/>
    </source>
</evidence>
<keyword evidence="2 4" id="KW-0808">Transferase</keyword>
<comment type="caution">
    <text evidence="6">The sequence shown here is derived from an EMBL/GenBank/DDBJ whole genome shotgun (WGS) entry which is preliminary data.</text>
</comment>
<gene>
    <name evidence="6" type="ORF">BSR29_02545</name>
</gene>
<dbReference type="AlphaFoldDB" id="A0A1Q5PQT8"/>
<dbReference type="Pfam" id="PF05958">
    <property type="entry name" value="tRNA_U5-meth_tr"/>
    <property type="match status" value="1"/>
</dbReference>
<evidence type="ECO:0008006" key="8">
    <source>
        <dbReference type="Google" id="ProtNLM"/>
    </source>
</evidence>
<accession>A0A1Q5PQT8</accession>
<dbReference type="Gene3D" id="2.40.50.1070">
    <property type="match status" value="1"/>
</dbReference>
<evidence type="ECO:0000256" key="1">
    <source>
        <dbReference type="ARBA" id="ARBA00022603"/>
    </source>
</evidence>
<keyword evidence="1 4" id="KW-0489">Methyltransferase</keyword>
<proteinExistence type="inferred from homology"/>
<keyword evidence="3 4" id="KW-0949">S-adenosyl-L-methionine</keyword>
<name>A0A1Q5PQT8_9ACTO</name>
<sequence length="399" mass="43460">MRCDYYEADLCNSCKDLHLAPSVQLAEKQDRVAQILSAHVPAAAWVAPQASAEEGFRNKAKLAVGGSSQQPTLGIMLPDGKVQDLLQCPLYDSEMRAYLAKLPALLAALKLPPYELNTRRGELKYVLVTQSPKNRFMLRLVLRSKRLVPQIRQLTPAILQALPGTEVFSLNFLPEHVALTEGPEELLLTEQKLLPMPLRLTFANSPDAEAARDGAVGDVPQTSELVLYARPGGFFQTNTQVAQALYQQAADWAADYANGQGQALDLFCGVGGFALAMAARFQRVFGVEISESAVLAARASAQQAGLENVSFEAADAQSIDLGAYDLVVVNPPRRGIGPELCQWLSQARPAAFIYSSCNPQSLAEDLGRIEGYRVLKARLFDMFPHTDHAEVLVLAVAQK</sequence>